<dbReference type="OrthoDB" id="3193269at2"/>
<dbReference type="Proteomes" id="UP000265562">
    <property type="component" value="Chromosome"/>
</dbReference>
<evidence type="ECO:0000313" key="2">
    <source>
        <dbReference type="EMBL" id="AYA99326.1"/>
    </source>
</evidence>
<proteinExistence type="predicted"/>
<keyword evidence="3" id="KW-1185">Reference proteome</keyword>
<evidence type="ECO:0000313" key="3">
    <source>
        <dbReference type="Proteomes" id="UP000265562"/>
    </source>
</evidence>
<reference evidence="2 3" key="1">
    <citation type="submission" date="2018-09" db="EMBL/GenBank/DDBJ databases">
        <title>Genome sequencing of Lachnoanaerobaculum umeaense DSM 23576.</title>
        <authorList>
            <person name="Kook J.-K."/>
            <person name="Park S.-N."/>
            <person name="Lim Y.K."/>
        </authorList>
    </citation>
    <scope>NUCLEOTIDE SEQUENCE [LARGE SCALE GENOMIC DNA]</scope>
    <source>
        <strain evidence="3">DSM 23576 \ CCUG 58757</strain>
    </source>
</reference>
<sequence length="128" mass="14469">MISSSKNKNLKNYGLSTEYQADVAAWFNREPSNPSASCALNVTISEFGCQGLEVDMPIIGWGDDIKWCGSKWVPLGTTKDDKDYRINSYRVLLTRGRDGFIVFILPVVNMDIIEKIFKDTGVRRLEDN</sequence>
<evidence type="ECO:0000259" key="1">
    <source>
        <dbReference type="Pfam" id="PF09848"/>
    </source>
</evidence>
<dbReference type="AlphaFoldDB" id="A0A385PZH0"/>
<name>A0A385PZH0_9FIRM</name>
<feature type="domain" description="Schlafen group 3-like DNA/RNA helicase" evidence="1">
    <location>
        <begin position="5"/>
        <end position="104"/>
    </location>
</feature>
<dbReference type="Pfam" id="PF09848">
    <property type="entry name" value="SLFN-g3_helicase"/>
    <property type="match status" value="1"/>
</dbReference>
<dbReference type="InterPro" id="IPR018647">
    <property type="entry name" value="SLFN_3-like_DNA/RNA_helicase"/>
</dbReference>
<organism evidence="2 3">
    <name type="scientific">Lachnoanaerobaculum umeaense</name>
    <dbReference type="NCBI Taxonomy" id="617123"/>
    <lineage>
        <taxon>Bacteria</taxon>
        <taxon>Bacillati</taxon>
        <taxon>Bacillota</taxon>
        <taxon>Clostridia</taxon>
        <taxon>Lachnospirales</taxon>
        <taxon>Lachnospiraceae</taxon>
        <taxon>Lachnoanaerobaculum</taxon>
    </lineage>
</organism>
<accession>A0A385PZH0</accession>
<protein>
    <submittedName>
        <fullName evidence="2">DUF2075 domain-containing protein</fullName>
    </submittedName>
</protein>
<dbReference type="RefSeq" id="WP_111525512.1">
    <property type="nucleotide sequence ID" value="NZ_CP032364.1"/>
</dbReference>
<gene>
    <name evidence="2" type="ORF">D4A81_04890</name>
</gene>
<dbReference type="EMBL" id="CP032364">
    <property type="protein sequence ID" value="AYA99326.1"/>
    <property type="molecule type" value="Genomic_DNA"/>
</dbReference>
<dbReference type="KEGG" id="lua:D4A81_04890"/>